<evidence type="ECO:0008006" key="3">
    <source>
        <dbReference type="Google" id="ProtNLM"/>
    </source>
</evidence>
<organism evidence="1 2">
    <name type="scientific">Pseudoalteromonas qingdaonensis</name>
    <dbReference type="NCBI Taxonomy" id="3131913"/>
    <lineage>
        <taxon>Bacteria</taxon>
        <taxon>Pseudomonadati</taxon>
        <taxon>Pseudomonadota</taxon>
        <taxon>Gammaproteobacteria</taxon>
        <taxon>Alteromonadales</taxon>
        <taxon>Pseudoalteromonadaceae</taxon>
        <taxon>Pseudoalteromonas</taxon>
    </lineage>
</organism>
<dbReference type="Proteomes" id="UP001447008">
    <property type="component" value="Unassembled WGS sequence"/>
</dbReference>
<accession>A0ABU9N0C9</accession>
<dbReference type="RefSeq" id="WP_342679203.1">
    <property type="nucleotide sequence ID" value="NZ_JBCGCU010000012.1"/>
</dbReference>
<evidence type="ECO:0000313" key="2">
    <source>
        <dbReference type="Proteomes" id="UP001447008"/>
    </source>
</evidence>
<protein>
    <recommendedName>
        <fullName evidence="3">C2H2-type domain-containing protein</fullName>
    </recommendedName>
</protein>
<sequence>MNYLICELCNSKVTNENIARHLQKVHNWKVLEETTTAAEEQVPLVSEESVGKDRCTLRNKKSRSRTEELRTCPYCSLVLKNKLKLVEHVKNCPKKKVKKTSASVTLADHNLSYEWAIRQPLPNDSTKLVRDFIERYSINELEKELTFLCKKLSRVEFANSIILKDRLVVCAHAKLQSDKAKKKAIKKKKLRAKGLDILDMRGVVFSGGGGPGTGKRR</sequence>
<gene>
    <name evidence="1" type="ORF">WCN91_11525</name>
</gene>
<comment type="caution">
    <text evidence="1">The sequence shown here is derived from an EMBL/GenBank/DDBJ whole genome shotgun (WGS) entry which is preliminary data.</text>
</comment>
<keyword evidence="2" id="KW-1185">Reference proteome</keyword>
<name>A0ABU9N0C9_9GAMM</name>
<proteinExistence type="predicted"/>
<reference evidence="1 2" key="1">
    <citation type="submission" date="2024-03" db="EMBL/GenBank/DDBJ databases">
        <title>Pseudoalteromonas qingdaonensis sp. nov., isolated from the intestines of marine benthic organisms.</title>
        <authorList>
            <person name="Lin X."/>
            <person name="Fang S."/>
            <person name="Hu X."/>
        </authorList>
    </citation>
    <scope>NUCLEOTIDE SEQUENCE [LARGE SCALE GENOMIC DNA]</scope>
    <source>
        <strain evidence="1 2">YIC-827</strain>
    </source>
</reference>
<dbReference type="EMBL" id="JBCGCU010000012">
    <property type="protein sequence ID" value="MEM0516037.1"/>
    <property type="molecule type" value="Genomic_DNA"/>
</dbReference>
<evidence type="ECO:0000313" key="1">
    <source>
        <dbReference type="EMBL" id="MEM0516037.1"/>
    </source>
</evidence>